<organism evidence="2 3">
    <name type="scientific">Floridaenema evergladense BLCC-F167</name>
    <dbReference type="NCBI Taxonomy" id="3153639"/>
    <lineage>
        <taxon>Bacteria</taxon>
        <taxon>Bacillati</taxon>
        <taxon>Cyanobacteriota</taxon>
        <taxon>Cyanophyceae</taxon>
        <taxon>Oscillatoriophycideae</taxon>
        <taxon>Aerosakkonematales</taxon>
        <taxon>Aerosakkonemataceae</taxon>
        <taxon>Floridanema</taxon>
        <taxon>Floridanema evergladense</taxon>
    </lineage>
</organism>
<evidence type="ECO:0000313" key="2">
    <source>
        <dbReference type="EMBL" id="MFB2834198.1"/>
    </source>
</evidence>
<evidence type="ECO:0000259" key="1">
    <source>
        <dbReference type="Pfam" id="PF00814"/>
    </source>
</evidence>
<dbReference type="InterPro" id="IPR043129">
    <property type="entry name" value="ATPase_NBD"/>
</dbReference>
<reference evidence="2 3" key="1">
    <citation type="submission" date="2024-09" db="EMBL/GenBank/DDBJ databases">
        <title>Floridaenema gen nov. (Aerosakkonemataceae, Aerosakkonematales ord. nov., Cyanobacteria) from benthic tropical and subtropical fresh waters, with the description of four new species.</title>
        <authorList>
            <person name="Moretto J.A."/>
            <person name="Berthold D.E."/>
            <person name="Lefler F.W."/>
            <person name="Huang I.-S."/>
            <person name="Laughinghouse H. IV."/>
        </authorList>
    </citation>
    <scope>NUCLEOTIDE SEQUENCE [LARGE SCALE GENOMIC DNA]</scope>
    <source>
        <strain evidence="2 3">BLCC-F167</strain>
    </source>
</reference>
<dbReference type="GO" id="GO:0061711">
    <property type="term" value="F:tRNA N(6)-L-threonylcarbamoyladenine synthase activity"/>
    <property type="evidence" value="ECO:0007669"/>
    <property type="project" value="UniProtKB-EC"/>
</dbReference>
<evidence type="ECO:0000313" key="3">
    <source>
        <dbReference type="Proteomes" id="UP001576780"/>
    </source>
</evidence>
<feature type="domain" description="Gcp-like" evidence="1">
    <location>
        <begin position="63"/>
        <end position="146"/>
    </location>
</feature>
<keyword evidence="3" id="KW-1185">Reference proteome</keyword>
<proteinExistence type="predicted"/>
<dbReference type="NCBIfam" id="TIGR03725">
    <property type="entry name" value="T6A_YeaZ"/>
    <property type="match status" value="1"/>
</dbReference>
<gene>
    <name evidence="2" type="primary">tsaB</name>
    <name evidence="2" type="ORF">ACE1CA_06650</name>
</gene>
<dbReference type="SUPFAM" id="SSF53067">
    <property type="entry name" value="Actin-like ATPase domain"/>
    <property type="match status" value="2"/>
</dbReference>
<accession>A0ABV4WHM3</accession>
<dbReference type="InterPro" id="IPR000905">
    <property type="entry name" value="Gcp-like_dom"/>
</dbReference>
<dbReference type="Gene3D" id="3.30.420.40">
    <property type="match status" value="2"/>
</dbReference>
<dbReference type="EMBL" id="JBHFNT010000054">
    <property type="protein sequence ID" value="MFB2834198.1"/>
    <property type="molecule type" value="Genomic_DNA"/>
</dbReference>
<keyword evidence="2" id="KW-0012">Acyltransferase</keyword>
<dbReference type="Proteomes" id="UP001576780">
    <property type="component" value="Unassembled WGS sequence"/>
</dbReference>
<sequence>MVEFMEKFMKLAEYGLGIHSSSPELGISISNFTDGSRCQTWNLGHDLSTHLHQYLAGFIQPQSWSDLAFIAVAKGPGSFTGTRIGVVTARTLAQQLEIPLFAISTLAAIAWSHSSNDDRLAIAVQMPASRGEVFGAVYQKSANDVKQIELLPDTVMKPEVWQQTLAKLSYPYKLIEVSGNIGASVSPLLELAYLNWKEGLRPHWSEALPFYGQHPVE</sequence>
<name>A0ABV4WHM3_9CYAN</name>
<protein>
    <submittedName>
        <fullName evidence="2">tRNA (Adenosine(37)-N6)-threonylcarbamoyltransferase complex dimerization subunit type 1 TsaB</fullName>
        <ecNumber evidence="2">2.3.1.234</ecNumber>
    </submittedName>
</protein>
<dbReference type="InterPro" id="IPR022496">
    <property type="entry name" value="T6A_TsaB"/>
</dbReference>
<keyword evidence="2" id="KW-0808">Transferase</keyword>
<dbReference type="EC" id="2.3.1.234" evidence="2"/>
<dbReference type="RefSeq" id="WP_413276637.1">
    <property type="nucleotide sequence ID" value="NZ_JBHFNT010000054.1"/>
</dbReference>
<comment type="caution">
    <text evidence="2">The sequence shown here is derived from an EMBL/GenBank/DDBJ whole genome shotgun (WGS) entry which is preliminary data.</text>
</comment>
<dbReference type="Pfam" id="PF00814">
    <property type="entry name" value="TsaD"/>
    <property type="match status" value="1"/>
</dbReference>